<dbReference type="PATRIC" id="fig|361183.4.peg.1885"/>
<keyword evidence="5" id="KW-1185">Reference proteome</keyword>
<evidence type="ECO:0000313" key="5">
    <source>
        <dbReference type="Proteomes" id="UP000057938"/>
    </source>
</evidence>
<evidence type="ECO:0000259" key="3">
    <source>
        <dbReference type="PROSITE" id="PS51724"/>
    </source>
</evidence>
<dbReference type="KEGG" id="aep:AMC99_01914"/>
<accession>A0A0M3TAJ3</accession>
<dbReference type="Proteomes" id="UP000057938">
    <property type="component" value="Chromosome"/>
</dbReference>
<keyword evidence="2" id="KW-0812">Transmembrane</keyword>
<dbReference type="OrthoDB" id="7390714at2"/>
<evidence type="ECO:0000256" key="1">
    <source>
        <dbReference type="SAM" id="MobiDB-lite"/>
    </source>
</evidence>
<dbReference type="GO" id="GO:0042834">
    <property type="term" value="F:peptidoglycan binding"/>
    <property type="evidence" value="ECO:0007669"/>
    <property type="project" value="InterPro"/>
</dbReference>
<feature type="region of interest" description="Disordered" evidence="1">
    <location>
        <begin position="1"/>
        <end position="22"/>
    </location>
</feature>
<feature type="transmembrane region" description="Helical" evidence="2">
    <location>
        <begin position="43"/>
        <end position="64"/>
    </location>
</feature>
<keyword evidence="2" id="KW-0472">Membrane</keyword>
<dbReference type="STRING" id="361183.AMC99_01914"/>
<gene>
    <name evidence="4" type="ORF">AMC99_01914</name>
</gene>
<feature type="region of interest" description="Disordered" evidence="1">
    <location>
        <begin position="100"/>
        <end position="121"/>
    </location>
</feature>
<dbReference type="EMBL" id="CP012669">
    <property type="protein sequence ID" value="ALE17202.1"/>
    <property type="molecule type" value="Genomic_DNA"/>
</dbReference>
<dbReference type="InterPro" id="IPR007730">
    <property type="entry name" value="SPOR-like_dom"/>
</dbReference>
<dbReference type="PROSITE" id="PS51724">
    <property type="entry name" value="SPOR"/>
    <property type="match status" value="1"/>
</dbReference>
<dbReference type="Gene3D" id="3.30.70.1070">
    <property type="entry name" value="Sporulation related repeat"/>
    <property type="match status" value="1"/>
</dbReference>
<proteinExistence type="predicted"/>
<keyword evidence="2" id="KW-1133">Transmembrane helix</keyword>
<dbReference type="RefSeq" id="WP_061925879.1">
    <property type="nucleotide sequence ID" value="NZ_CP012669.1"/>
</dbReference>
<organism evidence="4 5">
    <name type="scientific">Altererythrobacter epoxidivorans</name>
    <dbReference type="NCBI Taxonomy" id="361183"/>
    <lineage>
        <taxon>Bacteria</taxon>
        <taxon>Pseudomonadati</taxon>
        <taxon>Pseudomonadota</taxon>
        <taxon>Alphaproteobacteria</taxon>
        <taxon>Sphingomonadales</taxon>
        <taxon>Erythrobacteraceae</taxon>
        <taxon>Altererythrobacter</taxon>
    </lineage>
</organism>
<name>A0A0M3TAJ3_9SPHN</name>
<dbReference type="Pfam" id="PF05036">
    <property type="entry name" value="SPOR"/>
    <property type="match status" value="1"/>
</dbReference>
<feature type="domain" description="SPOR" evidence="3">
    <location>
        <begin position="139"/>
        <end position="220"/>
    </location>
</feature>
<reference evidence="4 5" key="1">
    <citation type="submission" date="2015-09" db="EMBL/GenBank/DDBJ databases">
        <title>Complete genome sequence of a benzo[a]pyrene-degrading bacterium Altererythrobacter epoxidivorans CGMCC 1.7731T.</title>
        <authorList>
            <person name="Li Z."/>
            <person name="Cheng H."/>
            <person name="Huo Y."/>
            <person name="Xu X."/>
        </authorList>
    </citation>
    <scope>NUCLEOTIDE SEQUENCE [LARGE SCALE GENOMIC DNA]</scope>
    <source>
        <strain evidence="4 5">CGMCC 1.7731</strain>
    </source>
</reference>
<dbReference type="InterPro" id="IPR036680">
    <property type="entry name" value="SPOR-like_sf"/>
</dbReference>
<dbReference type="AlphaFoldDB" id="A0A0M3TAJ3"/>
<evidence type="ECO:0000313" key="4">
    <source>
        <dbReference type="EMBL" id="ALE17202.1"/>
    </source>
</evidence>
<protein>
    <recommendedName>
        <fullName evidence="3">SPOR domain-containing protein</fullName>
    </recommendedName>
</protein>
<evidence type="ECO:0000256" key="2">
    <source>
        <dbReference type="SAM" id="Phobius"/>
    </source>
</evidence>
<sequence>MIAGENEGTSGGNAELALNEDESLPWLEADDYEDEGGVDAARIIGFAAVLLVLLAAIIGGIWWFSNRGGDTELMADGSTIEAPAQPYKTKPADAGGKQFAGTGNVAPGVGEGKTTEGKLQEVKTAPAPTIETRTTEDKPVAVDGVGVQVGAYGSRARAEAGWVALQRQTTALNGVRHRVLKGEADIGTVYRLQAVAGDLSGARALCSQLKADGLACQVKR</sequence>